<dbReference type="AlphaFoldDB" id="A0A6M3IMW7"/>
<dbReference type="EMBL" id="MT141293">
    <property type="protein sequence ID" value="QJA57822.1"/>
    <property type="molecule type" value="Genomic_DNA"/>
</dbReference>
<gene>
    <name evidence="1" type="ORF">MM415B01557_0018</name>
</gene>
<protein>
    <submittedName>
        <fullName evidence="1">Uncharacterized protein</fullName>
    </submittedName>
</protein>
<reference evidence="1" key="1">
    <citation type="submission" date="2020-03" db="EMBL/GenBank/DDBJ databases">
        <title>The deep terrestrial virosphere.</title>
        <authorList>
            <person name="Holmfeldt K."/>
            <person name="Nilsson E."/>
            <person name="Simone D."/>
            <person name="Lopez-Fernandez M."/>
            <person name="Wu X."/>
            <person name="de Brujin I."/>
            <person name="Lundin D."/>
            <person name="Andersson A."/>
            <person name="Bertilsson S."/>
            <person name="Dopson M."/>
        </authorList>
    </citation>
    <scope>NUCLEOTIDE SEQUENCE</scope>
    <source>
        <strain evidence="1">MM415B01557</strain>
    </source>
</reference>
<sequence length="109" mass="12920">MSDLIRKKVQLEQKIGILVNEFNNSGETNGYYMHYFIKYKQTPFQEEQTGLFFKQPDSCWKDRADILEQKIMQLLESFSVENEVCVDFGFAYYPEPFVRRGIFGLPLPF</sequence>
<organism evidence="1">
    <name type="scientific">viral metagenome</name>
    <dbReference type="NCBI Taxonomy" id="1070528"/>
    <lineage>
        <taxon>unclassified sequences</taxon>
        <taxon>metagenomes</taxon>
        <taxon>organismal metagenomes</taxon>
    </lineage>
</organism>
<proteinExistence type="predicted"/>
<name>A0A6M3IMW7_9ZZZZ</name>
<accession>A0A6M3IMW7</accession>
<evidence type="ECO:0000313" key="1">
    <source>
        <dbReference type="EMBL" id="QJA57822.1"/>
    </source>
</evidence>